<name>A0ABD2B9N7_VESSQ</name>
<keyword evidence="3" id="KW-1185">Reference proteome</keyword>
<sequence length="239" mass="28551">MLIIQKLVEGNLDPTSIEKLNEERRQREREEEINKIEEKHLIALLTREGAYLAKRSLLNENKTYAQNVREEKKELYHRLEQLRTEQKREMLENVEKLRELEQASKEAYDSMIDEKRQKAAEVSEESRQLKMLLAKQREEEIQRKSQLIKEIKAIQSLRLATRNKEFDPTETSGLGLLCEMSLTEERLVWVKMKLNEELEKRQIVIQRERERQKNVVKYSIILAYNCAVNVLCPNIYYEC</sequence>
<dbReference type="PANTHER" id="PTHR34649:SF1">
    <property type="entry name" value="CILIA- AND FLAGELLA-ASSOCIATED PROTEIN 99"/>
    <property type="match status" value="1"/>
</dbReference>
<protein>
    <submittedName>
        <fullName evidence="2">Eukaryotic translation initiation factor 5B-like</fullName>
    </submittedName>
</protein>
<evidence type="ECO:0000313" key="2">
    <source>
        <dbReference type="EMBL" id="KAL2729441.1"/>
    </source>
</evidence>
<reference evidence="2 3" key="1">
    <citation type="journal article" date="2024" name="Ann. Entomol. Soc. Am.">
        <title>Genomic analyses of the southern and eastern yellowjacket wasps (Hymenoptera: Vespidae) reveal evolutionary signatures of social life.</title>
        <authorList>
            <person name="Catto M.A."/>
            <person name="Caine P.B."/>
            <person name="Orr S.E."/>
            <person name="Hunt B.G."/>
            <person name="Goodisman M.A.D."/>
        </authorList>
    </citation>
    <scope>NUCLEOTIDE SEQUENCE [LARGE SCALE GENOMIC DNA]</scope>
    <source>
        <strain evidence="2">233</strain>
        <tissue evidence="2">Head and thorax</tissue>
    </source>
</reference>
<proteinExistence type="predicted"/>
<keyword evidence="1" id="KW-0175">Coiled coil</keyword>
<dbReference type="PANTHER" id="PTHR34649">
    <property type="entry name" value="CILIA- AND FLAGELLA-ASSOCIATED PROTEIN 99"/>
    <property type="match status" value="1"/>
</dbReference>
<evidence type="ECO:0000256" key="1">
    <source>
        <dbReference type="SAM" id="Coils"/>
    </source>
</evidence>
<accession>A0ABD2B9N7</accession>
<dbReference type="Proteomes" id="UP001607302">
    <property type="component" value="Unassembled WGS sequence"/>
</dbReference>
<feature type="coiled-coil region" evidence="1">
    <location>
        <begin position="17"/>
        <end position="139"/>
    </location>
</feature>
<organism evidence="2 3">
    <name type="scientific">Vespula squamosa</name>
    <name type="common">Southern yellow jacket</name>
    <name type="synonym">Wasp</name>
    <dbReference type="NCBI Taxonomy" id="30214"/>
    <lineage>
        <taxon>Eukaryota</taxon>
        <taxon>Metazoa</taxon>
        <taxon>Ecdysozoa</taxon>
        <taxon>Arthropoda</taxon>
        <taxon>Hexapoda</taxon>
        <taxon>Insecta</taxon>
        <taxon>Pterygota</taxon>
        <taxon>Neoptera</taxon>
        <taxon>Endopterygota</taxon>
        <taxon>Hymenoptera</taxon>
        <taxon>Apocrita</taxon>
        <taxon>Aculeata</taxon>
        <taxon>Vespoidea</taxon>
        <taxon>Vespidae</taxon>
        <taxon>Vespinae</taxon>
        <taxon>Vespula</taxon>
    </lineage>
</organism>
<comment type="caution">
    <text evidence="2">The sequence shown here is derived from an EMBL/GenBank/DDBJ whole genome shotgun (WGS) entry which is preliminary data.</text>
</comment>
<dbReference type="EMBL" id="JAUDFV010000130">
    <property type="protein sequence ID" value="KAL2729441.1"/>
    <property type="molecule type" value="Genomic_DNA"/>
</dbReference>
<evidence type="ECO:0000313" key="3">
    <source>
        <dbReference type="Proteomes" id="UP001607302"/>
    </source>
</evidence>
<gene>
    <name evidence="2" type="ORF">V1478_005731</name>
</gene>
<dbReference type="InterPro" id="IPR039341">
    <property type="entry name" value="CFAP99"/>
</dbReference>
<dbReference type="AlphaFoldDB" id="A0ABD2B9N7"/>